<protein>
    <recommendedName>
        <fullName evidence="2">NADH-quinone oxidoreductase subunit J</fullName>
        <ecNumber evidence="2">7.1.1.-</ecNumber>
    </recommendedName>
</protein>
<keyword evidence="2" id="KW-1003">Cell membrane</keyword>
<sequence>MTGLDLAFAATGLITAAAGAIAVTTRQVVHSALWLVVALLGLAGCYLVLGAELVALVQVLVYVGAVVVLVIVALMLTRAPIGPRAEHSTSRGHRALAALVGAGTGGLVAAVLLPTAARVEVRPGGTAELGRQIFSTWVWPFELLSLLLLAALVGAFAVSGLTGEQAGEQPAKGEARP</sequence>
<dbReference type="PANTHER" id="PTHR33269">
    <property type="entry name" value="NADH-UBIQUINONE OXIDOREDUCTASE CHAIN 6"/>
    <property type="match status" value="1"/>
</dbReference>
<evidence type="ECO:0000313" key="3">
    <source>
        <dbReference type="EMBL" id="NYF97731.1"/>
    </source>
</evidence>
<dbReference type="Gene3D" id="1.20.120.1200">
    <property type="entry name" value="NADH-ubiquinone/plastoquinone oxidoreductase chain 6, subunit NuoJ"/>
    <property type="match status" value="1"/>
</dbReference>
<feature type="transmembrane region" description="Helical" evidence="2">
    <location>
        <begin position="32"/>
        <end position="49"/>
    </location>
</feature>
<dbReference type="Proteomes" id="UP000554054">
    <property type="component" value="Unassembled WGS sequence"/>
</dbReference>
<comment type="function">
    <text evidence="2">NDH-1 shuttles electrons from NADH, via FMN and iron-sulfur (Fe-S) centers, to quinones in the respiratory chain. Couples the redox reaction to proton translocation (for every two electrons transferred, four hydrogen ions are translocated across the cytoplasmic membrane), and thus conserves the redox energy in a proton gradient.</text>
</comment>
<comment type="similarity">
    <text evidence="1 2">Belongs to the complex I subunit 6 family.</text>
</comment>
<reference evidence="3 4" key="1">
    <citation type="submission" date="2020-07" db="EMBL/GenBank/DDBJ databases">
        <title>Sequencing the genomes of 1000 actinobacteria strains.</title>
        <authorList>
            <person name="Klenk H.-P."/>
        </authorList>
    </citation>
    <scope>NUCLEOTIDE SEQUENCE [LARGE SCALE GENOMIC DNA]</scope>
    <source>
        <strain evidence="3 4">DSM 26154</strain>
    </source>
</reference>
<keyword evidence="2" id="KW-0472">Membrane</keyword>
<comment type="catalytic activity">
    <reaction evidence="2">
        <text>a quinone + NADH + 5 H(+)(in) = a quinol + NAD(+) + 4 H(+)(out)</text>
        <dbReference type="Rhea" id="RHEA:57888"/>
        <dbReference type="ChEBI" id="CHEBI:15378"/>
        <dbReference type="ChEBI" id="CHEBI:24646"/>
        <dbReference type="ChEBI" id="CHEBI:57540"/>
        <dbReference type="ChEBI" id="CHEBI:57945"/>
        <dbReference type="ChEBI" id="CHEBI:132124"/>
    </reaction>
</comment>
<dbReference type="GO" id="GO:0005886">
    <property type="term" value="C:plasma membrane"/>
    <property type="evidence" value="ECO:0007669"/>
    <property type="project" value="UniProtKB-SubCell"/>
</dbReference>
<feature type="transmembrane region" description="Helical" evidence="2">
    <location>
        <begin position="55"/>
        <end position="76"/>
    </location>
</feature>
<comment type="subcellular location">
    <subcellularLocation>
        <location evidence="2">Cell membrane</location>
        <topology evidence="2">Multi-pass membrane protein</topology>
    </subcellularLocation>
</comment>
<dbReference type="AlphaFoldDB" id="A0A852VW08"/>
<feature type="transmembrane region" description="Helical" evidence="2">
    <location>
        <begin position="96"/>
        <end position="117"/>
    </location>
</feature>
<dbReference type="RefSeq" id="WP_185990617.1">
    <property type="nucleotide sequence ID" value="NZ_JACCAE010000001.1"/>
</dbReference>
<comment type="caution">
    <text evidence="3">The sequence shown here is derived from an EMBL/GenBank/DDBJ whole genome shotgun (WGS) entry which is preliminary data.</text>
</comment>
<feature type="transmembrane region" description="Helical" evidence="2">
    <location>
        <begin position="6"/>
        <end position="25"/>
    </location>
</feature>
<dbReference type="EC" id="7.1.1.-" evidence="2"/>
<evidence type="ECO:0000313" key="4">
    <source>
        <dbReference type="Proteomes" id="UP000554054"/>
    </source>
</evidence>
<dbReference type="PANTHER" id="PTHR33269:SF17">
    <property type="entry name" value="NADH-UBIQUINONE OXIDOREDUCTASE CHAIN 6"/>
    <property type="match status" value="1"/>
</dbReference>
<dbReference type="InterPro" id="IPR042106">
    <property type="entry name" value="Nuo/plastoQ_OxRdtase_6_NuoJ"/>
</dbReference>
<dbReference type="GO" id="GO:0008137">
    <property type="term" value="F:NADH dehydrogenase (ubiquinone) activity"/>
    <property type="evidence" value="ECO:0007669"/>
    <property type="project" value="UniProtKB-UniRule"/>
</dbReference>
<evidence type="ECO:0000256" key="1">
    <source>
        <dbReference type="ARBA" id="ARBA00005698"/>
    </source>
</evidence>
<keyword evidence="2" id="KW-0520">NAD</keyword>
<evidence type="ECO:0000256" key="2">
    <source>
        <dbReference type="RuleBase" id="RU004429"/>
    </source>
</evidence>
<dbReference type="EMBL" id="JACCAE010000001">
    <property type="protein sequence ID" value="NYF97731.1"/>
    <property type="molecule type" value="Genomic_DNA"/>
</dbReference>
<keyword evidence="4" id="KW-1185">Reference proteome</keyword>
<keyword evidence="2" id="KW-1133">Transmembrane helix</keyword>
<feature type="transmembrane region" description="Helical" evidence="2">
    <location>
        <begin position="137"/>
        <end position="158"/>
    </location>
</feature>
<keyword evidence="2" id="KW-0874">Quinone</keyword>
<dbReference type="GO" id="GO:0048038">
    <property type="term" value="F:quinone binding"/>
    <property type="evidence" value="ECO:0007669"/>
    <property type="project" value="UniProtKB-UniRule"/>
</dbReference>
<dbReference type="InterPro" id="IPR001457">
    <property type="entry name" value="NADH_UbQ/plastoQ_OxRdtase_su6"/>
</dbReference>
<gene>
    <name evidence="3" type="ORF">BJY20_001123</name>
</gene>
<name>A0A852VW08_9MICO</name>
<accession>A0A852VW08</accession>
<organism evidence="3 4">
    <name type="scientific">Janibacter cremeus</name>
    <dbReference type="NCBI Taxonomy" id="1285192"/>
    <lineage>
        <taxon>Bacteria</taxon>
        <taxon>Bacillati</taxon>
        <taxon>Actinomycetota</taxon>
        <taxon>Actinomycetes</taxon>
        <taxon>Micrococcales</taxon>
        <taxon>Intrasporangiaceae</taxon>
        <taxon>Janibacter</taxon>
    </lineage>
</organism>
<dbReference type="Pfam" id="PF00499">
    <property type="entry name" value="Oxidored_q3"/>
    <property type="match status" value="1"/>
</dbReference>
<proteinExistence type="inferred from homology"/>
<keyword evidence="2" id="KW-0812">Transmembrane</keyword>